<dbReference type="Proteomes" id="UP000321197">
    <property type="component" value="Unassembled WGS sequence"/>
</dbReference>
<evidence type="ECO:0000313" key="3">
    <source>
        <dbReference type="Proteomes" id="UP000321197"/>
    </source>
</evidence>
<evidence type="ECO:0000256" key="1">
    <source>
        <dbReference type="SAM" id="SignalP"/>
    </source>
</evidence>
<proteinExistence type="predicted"/>
<dbReference type="RefSeq" id="WP_119341014.1">
    <property type="nucleotide sequence ID" value="NZ_BJXL01000070.1"/>
</dbReference>
<comment type="caution">
    <text evidence="2">The sequence shown here is derived from an EMBL/GenBank/DDBJ whole genome shotgun (WGS) entry which is preliminary data.</text>
</comment>
<dbReference type="EMBL" id="BJXL01000070">
    <property type="protein sequence ID" value="GEM83991.1"/>
    <property type="molecule type" value="Genomic_DNA"/>
</dbReference>
<protein>
    <recommendedName>
        <fullName evidence="4">DUF5666 domain-containing protein</fullName>
    </recommendedName>
</protein>
<accession>A0A511R311</accession>
<name>A0A511R311_9DEIN</name>
<evidence type="ECO:0000313" key="2">
    <source>
        <dbReference type="EMBL" id="GEM83991.1"/>
    </source>
</evidence>
<organism evidence="2 3">
    <name type="scientific">Meiothermus hypogaeus NBRC 106114</name>
    <dbReference type="NCBI Taxonomy" id="1227553"/>
    <lineage>
        <taxon>Bacteria</taxon>
        <taxon>Thermotogati</taxon>
        <taxon>Deinococcota</taxon>
        <taxon>Deinococci</taxon>
        <taxon>Thermales</taxon>
        <taxon>Thermaceae</taxon>
        <taxon>Meiothermus</taxon>
    </lineage>
</organism>
<feature type="chain" id="PRO_5021782431" description="DUF5666 domain-containing protein" evidence="1">
    <location>
        <begin position="24"/>
        <end position="112"/>
    </location>
</feature>
<gene>
    <name evidence="2" type="ORF">MHY01S_21570</name>
</gene>
<evidence type="ECO:0008006" key="4">
    <source>
        <dbReference type="Google" id="ProtNLM"/>
    </source>
</evidence>
<reference evidence="2 3" key="1">
    <citation type="submission" date="2019-07" db="EMBL/GenBank/DDBJ databases">
        <title>Whole genome shotgun sequence of Meiothermus hypogaeus NBRC 106114.</title>
        <authorList>
            <person name="Hosoyama A."/>
            <person name="Uohara A."/>
            <person name="Ohji S."/>
            <person name="Ichikawa N."/>
        </authorList>
    </citation>
    <scope>NUCLEOTIDE SEQUENCE [LARGE SCALE GENOMIC DNA]</scope>
    <source>
        <strain evidence="2 3">NBRC 106114</strain>
    </source>
</reference>
<sequence>MKSLKRLSLLFGSLLALAALAWASPYEGATYQEIKGRVEAINWQAGYMVVNGQKLALSSMVQYEYGRPMVGSYVEVKVRGQQGQQVVYKVEMKTRSGKEIRTLERSRVGKGN</sequence>
<feature type="signal peptide" evidence="1">
    <location>
        <begin position="1"/>
        <end position="23"/>
    </location>
</feature>
<dbReference type="AlphaFoldDB" id="A0A511R311"/>
<keyword evidence="1" id="KW-0732">Signal</keyword>